<evidence type="ECO:0000313" key="3">
    <source>
        <dbReference type="Proteomes" id="UP000236291"/>
    </source>
</evidence>
<comment type="caution">
    <text evidence="2">The sequence shown here is derived from an EMBL/GenBank/DDBJ whole genome shotgun (WGS) entry which is preliminary data.</text>
</comment>
<reference evidence="2 3" key="2">
    <citation type="journal article" date="2017" name="Front. Plant Sci.">
        <title>Gene Classification and Mining of Molecular Markers Useful in Red Clover (Trifolium pratense) Breeding.</title>
        <authorList>
            <person name="Istvanek J."/>
            <person name="Dluhosova J."/>
            <person name="Dluhos P."/>
            <person name="Patkova L."/>
            <person name="Nedelnik J."/>
            <person name="Repkova J."/>
        </authorList>
    </citation>
    <scope>NUCLEOTIDE SEQUENCE [LARGE SCALE GENOMIC DNA]</scope>
    <source>
        <strain evidence="3">cv. Tatra</strain>
        <tissue evidence="2">Young leaves</tissue>
    </source>
</reference>
<dbReference type="STRING" id="57577.A0A2K3KXY9"/>
<dbReference type="PANTHER" id="PTHR45651">
    <property type="entry name" value="CYCLIC NUCLEOTIDE-GATED ION CHANNEL 15-RELATED-RELATED"/>
    <property type="match status" value="1"/>
</dbReference>
<dbReference type="GO" id="GO:0016020">
    <property type="term" value="C:membrane"/>
    <property type="evidence" value="ECO:0007669"/>
    <property type="project" value="UniProtKB-SubCell"/>
</dbReference>
<proteinExistence type="predicted"/>
<dbReference type="GO" id="GO:0034220">
    <property type="term" value="P:monoatomic ion transmembrane transport"/>
    <property type="evidence" value="ECO:0007669"/>
    <property type="project" value="UniProtKB-KW"/>
</dbReference>
<name>A0A2K3KXY9_TRIPR</name>
<sequence>RFIVFIEEKFDPIGKSVWDLIIQDLRVVRDEVCIDIGKKLEVVLTIVRSVGDLFYTIQIFTKFRTAYVAPSSKVFGRGELVLTYSKIAVRYFSKGFWLDFIAALPLPQVLIWIIIPTLRATGVVTETAWAGAAYNLMLYMLASHELAGTFYQLNVKKHVGEVYAIWRNQIVNMDSLIATGLKMLSGSNGL</sequence>
<keyword evidence="1" id="KW-0407">Ion channel</keyword>
<protein>
    <submittedName>
        <fullName evidence="2">Cyclic nucleotide-gated ion channel 15-like protein</fullName>
    </submittedName>
</protein>
<dbReference type="PANTHER" id="PTHR45651:SF108">
    <property type="entry name" value="PROTEIN CNGC15C"/>
    <property type="match status" value="1"/>
</dbReference>
<evidence type="ECO:0000313" key="2">
    <source>
        <dbReference type="EMBL" id="PNX71148.1"/>
    </source>
</evidence>
<feature type="non-terminal residue" evidence="2">
    <location>
        <position position="1"/>
    </location>
</feature>
<dbReference type="EMBL" id="ASHM01022945">
    <property type="protein sequence ID" value="PNX71148.1"/>
    <property type="molecule type" value="Genomic_DNA"/>
</dbReference>
<dbReference type="AlphaFoldDB" id="A0A2K3KXY9"/>
<keyword evidence="1" id="KW-0813">Transport</keyword>
<accession>A0A2K3KXY9</accession>
<evidence type="ECO:0000256" key="1">
    <source>
        <dbReference type="ARBA" id="ARBA00023303"/>
    </source>
</evidence>
<organism evidence="2 3">
    <name type="scientific">Trifolium pratense</name>
    <name type="common">Red clover</name>
    <dbReference type="NCBI Taxonomy" id="57577"/>
    <lineage>
        <taxon>Eukaryota</taxon>
        <taxon>Viridiplantae</taxon>
        <taxon>Streptophyta</taxon>
        <taxon>Embryophyta</taxon>
        <taxon>Tracheophyta</taxon>
        <taxon>Spermatophyta</taxon>
        <taxon>Magnoliopsida</taxon>
        <taxon>eudicotyledons</taxon>
        <taxon>Gunneridae</taxon>
        <taxon>Pentapetalae</taxon>
        <taxon>rosids</taxon>
        <taxon>fabids</taxon>
        <taxon>Fabales</taxon>
        <taxon>Fabaceae</taxon>
        <taxon>Papilionoideae</taxon>
        <taxon>50 kb inversion clade</taxon>
        <taxon>NPAAA clade</taxon>
        <taxon>Hologalegina</taxon>
        <taxon>IRL clade</taxon>
        <taxon>Trifolieae</taxon>
        <taxon>Trifolium</taxon>
    </lineage>
</organism>
<dbReference type="SUPFAM" id="SSF81324">
    <property type="entry name" value="Voltage-gated potassium channels"/>
    <property type="match status" value="1"/>
</dbReference>
<keyword evidence="1" id="KW-0406">Ion transport</keyword>
<reference evidence="2 3" key="1">
    <citation type="journal article" date="2014" name="Am. J. Bot.">
        <title>Genome assembly and annotation for red clover (Trifolium pratense; Fabaceae).</title>
        <authorList>
            <person name="Istvanek J."/>
            <person name="Jaros M."/>
            <person name="Krenek A."/>
            <person name="Repkova J."/>
        </authorList>
    </citation>
    <scope>NUCLEOTIDE SEQUENCE [LARGE SCALE GENOMIC DNA]</scope>
    <source>
        <strain evidence="3">cv. Tatra</strain>
        <tissue evidence="2">Young leaves</tissue>
    </source>
</reference>
<dbReference type="Proteomes" id="UP000236291">
    <property type="component" value="Unassembled WGS sequence"/>
</dbReference>
<gene>
    <name evidence="2" type="ORF">L195_g027019</name>
</gene>